<evidence type="ECO:0000256" key="1">
    <source>
        <dbReference type="SAM" id="MobiDB-lite"/>
    </source>
</evidence>
<gene>
    <name evidence="4" type="ORF">C483_01601</name>
</gene>
<dbReference type="Proteomes" id="UP000011519">
    <property type="component" value="Unassembled WGS sequence"/>
</dbReference>
<dbReference type="Pfam" id="PF24038">
    <property type="entry name" value="DUF7347"/>
    <property type="match status" value="1"/>
</dbReference>
<feature type="domain" description="DUF7351" evidence="3">
    <location>
        <begin position="116"/>
        <end position="292"/>
    </location>
</feature>
<feature type="region of interest" description="Disordered" evidence="1">
    <location>
        <begin position="95"/>
        <end position="116"/>
    </location>
</feature>
<accession>M0ACF2</accession>
<dbReference type="OrthoDB" id="8482at2157"/>
<dbReference type="InterPro" id="IPR055771">
    <property type="entry name" value="DUF7347"/>
</dbReference>
<organism evidence="4 5">
    <name type="scientific">Natrialba hulunbeirensis JCM 10989</name>
    <dbReference type="NCBI Taxonomy" id="1227493"/>
    <lineage>
        <taxon>Archaea</taxon>
        <taxon>Methanobacteriati</taxon>
        <taxon>Methanobacteriota</taxon>
        <taxon>Stenosarchaea group</taxon>
        <taxon>Halobacteria</taxon>
        <taxon>Halobacteriales</taxon>
        <taxon>Natrialbaceae</taxon>
        <taxon>Natrialba</taxon>
    </lineage>
</organism>
<evidence type="ECO:0000313" key="5">
    <source>
        <dbReference type="Proteomes" id="UP000011519"/>
    </source>
</evidence>
<reference evidence="4 5" key="1">
    <citation type="journal article" date="2014" name="PLoS Genet.">
        <title>Phylogenetically driven sequencing of extremely halophilic archaea reveals strategies for static and dynamic osmo-response.</title>
        <authorList>
            <person name="Becker E.A."/>
            <person name="Seitzer P.M."/>
            <person name="Tritt A."/>
            <person name="Larsen D."/>
            <person name="Krusor M."/>
            <person name="Yao A.I."/>
            <person name="Wu D."/>
            <person name="Madern D."/>
            <person name="Eisen J.A."/>
            <person name="Darling A.E."/>
            <person name="Facciotti M.T."/>
        </authorList>
    </citation>
    <scope>NUCLEOTIDE SEQUENCE [LARGE SCALE GENOMIC DNA]</scope>
    <source>
        <strain evidence="4 5">JCM 10989</strain>
    </source>
</reference>
<evidence type="ECO:0000313" key="4">
    <source>
        <dbReference type="EMBL" id="ELY95018.1"/>
    </source>
</evidence>
<dbReference type="PATRIC" id="fig|1227493.4.peg.302"/>
<comment type="caution">
    <text evidence="4">The sequence shown here is derived from an EMBL/GenBank/DDBJ whole genome shotgun (WGS) entry which is preliminary data.</text>
</comment>
<sequence>MPVRDDTSDDREPFALLADELRLEIIRTLGTADASSLSFSVLRERVGNPDSGRFNYHLGKLTGTFVRRTDAGEYALSSAGCRVVGAIVAAEFPSGAASGPASDSTQPTPETATLESPCPRCDTAQVATYDPAVERVSIRCPDCAELRSQFGFPPGGWDAHADSLTTVLDRWFTDTLRFHADGICVNCTGRTTGRIKTDSAMYDDDELRLAFDCERCPNRVSFTLSLYLLFQPPVVAFLHDHGIDPRAIDIWNLKFVLTPTVQRVSTAPLELLAEFERDGDRLRVRVDSELRVDVVE</sequence>
<protein>
    <recommendedName>
        <fullName evidence="6">ArsR family transcriptional regulator</fullName>
    </recommendedName>
</protein>
<dbReference type="Pfam" id="PF24042">
    <property type="entry name" value="DUF7351"/>
    <property type="match status" value="1"/>
</dbReference>
<dbReference type="InterPro" id="IPR055775">
    <property type="entry name" value="DUF7351"/>
</dbReference>
<evidence type="ECO:0008006" key="6">
    <source>
        <dbReference type="Google" id="ProtNLM"/>
    </source>
</evidence>
<evidence type="ECO:0000259" key="3">
    <source>
        <dbReference type="Pfam" id="PF24042"/>
    </source>
</evidence>
<feature type="compositionally biased region" description="Polar residues" evidence="1">
    <location>
        <begin position="103"/>
        <end position="114"/>
    </location>
</feature>
<keyword evidence="5" id="KW-1185">Reference proteome</keyword>
<proteinExistence type="predicted"/>
<dbReference type="STRING" id="1227493.C483_01601"/>
<dbReference type="AlphaFoldDB" id="M0ACF2"/>
<feature type="domain" description="DUF7347" evidence="2">
    <location>
        <begin position="12"/>
        <end position="87"/>
    </location>
</feature>
<dbReference type="RefSeq" id="WP_006651588.1">
    <property type="nucleotide sequence ID" value="NZ_AOIM01000009.1"/>
</dbReference>
<evidence type="ECO:0000259" key="2">
    <source>
        <dbReference type="Pfam" id="PF24038"/>
    </source>
</evidence>
<name>M0ACF2_9EURY</name>
<dbReference type="EMBL" id="AOIM01000009">
    <property type="protein sequence ID" value="ELY95018.1"/>
    <property type="molecule type" value="Genomic_DNA"/>
</dbReference>